<feature type="compositionally biased region" description="Pro residues" evidence="1">
    <location>
        <begin position="378"/>
        <end position="394"/>
    </location>
</feature>
<reference evidence="2" key="1">
    <citation type="submission" date="2023-03" db="EMBL/GenBank/DDBJ databases">
        <title>Massive genome expansion in bonnet fungi (Mycena s.s.) driven by repeated elements and novel gene families across ecological guilds.</title>
        <authorList>
            <consortium name="Lawrence Berkeley National Laboratory"/>
            <person name="Harder C.B."/>
            <person name="Miyauchi S."/>
            <person name="Viragh M."/>
            <person name="Kuo A."/>
            <person name="Thoen E."/>
            <person name="Andreopoulos B."/>
            <person name="Lu D."/>
            <person name="Skrede I."/>
            <person name="Drula E."/>
            <person name="Henrissat B."/>
            <person name="Morin E."/>
            <person name="Kohler A."/>
            <person name="Barry K."/>
            <person name="LaButti K."/>
            <person name="Morin E."/>
            <person name="Salamov A."/>
            <person name="Lipzen A."/>
            <person name="Mereny Z."/>
            <person name="Hegedus B."/>
            <person name="Baldrian P."/>
            <person name="Stursova M."/>
            <person name="Weitz H."/>
            <person name="Taylor A."/>
            <person name="Grigoriev I.V."/>
            <person name="Nagy L.G."/>
            <person name="Martin F."/>
            <person name="Kauserud H."/>
        </authorList>
    </citation>
    <scope>NUCLEOTIDE SEQUENCE</scope>
    <source>
        <strain evidence="2">CBHHK173m</strain>
    </source>
</reference>
<evidence type="ECO:0000313" key="2">
    <source>
        <dbReference type="EMBL" id="KAJ7075985.1"/>
    </source>
</evidence>
<feature type="region of interest" description="Disordered" evidence="1">
    <location>
        <begin position="241"/>
        <end position="261"/>
    </location>
</feature>
<dbReference type="Proteomes" id="UP001222325">
    <property type="component" value="Unassembled WGS sequence"/>
</dbReference>
<feature type="region of interest" description="Disordered" evidence="1">
    <location>
        <begin position="287"/>
        <end position="319"/>
    </location>
</feature>
<protein>
    <submittedName>
        <fullName evidence="2">Uncharacterized protein</fullName>
    </submittedName>
</protein>
<proteinExistence type="predicted"/>
<feature type="region of interest" description="Disordered" evidence="1">
    <location>
        <begin position="334"/>
        <end position="394"/>
    </location>
</feature>
<dbReference type="EMBL" id="JARJCN010000086">
    <property type="protein sequence ID" value="KAJ7075985.1"/>
    <property type="molecule type" value="Genomic_DNA"/>
</dbReference>
<sequence length="394" mass="42683">MGRVEEWTLAQAQQRYSVLPDAFIYGVVQEDGWDASEDDDEDRYNDTNDHGLPHGKALPLPPATLPPKTLPCAPVAHADAYTHAHACPLPDTDTDTDVERCYATRLLGFIGGPRDSRGSGHDTGLTTITTEPALLRRRPPHANYRERRLRLPRTPPSPRFPPGPRSPLSPVSPGPRLRPPSTHLYPTQQPARPPYPSLQIHISTQTTSAASAPDAHRVRLFYPRSSSLVASQRMRMAAMRNHAASPRARTPRTPLSATSPRARAQRIHMHHAASPRARTPRTPVLRTPVSAMSPRTPRARTRVYPVPPAPPPSPAAPEERDAFSFALRLVKPASAPAPAPALAPAPAPHPRALPVPPVPALPVPVVPAPQRESRVRPLPVPSPVPSPLPSPGPA</sequence>
<feature type="compositionally biased region" description="Pro residues" evidence="1">
    <location>
        <begin position="153"/>
        <end position="178"/>
    </location>
</feature>
<feature type="region of interest" description="Disordered" evidence="1">
    <location>
        <begin position="113"/>
        <end position="194"/>
    </location>
</feature>
<organism evidence="2 3">
    <name type="scientific">Mycena belliarum</name>
    <dbReference type="NCBI Taxonomy" id="1033014"/>
    <lineage>
        <taxon>Eukaryota</taxon>
        <taxon>Fungi</taxon>
        <taxon>Dikarya</taxon>
        <taxon>Basidiomycota</taxon>
        <taxon>Agaricomycotina</taxon>
        <taxon>Agaricomycetes</taxon>
        <taxon>Agaricomycetidae</taxon>
        <taxon>Agaricales</taxon>
        <taxon>Marasmiineae</taxon>
        <taxon>Mycenaceae</taxon>
        <taxon>Mycena</taxon>
    </lineage>
</organism>
<name>A0AAD6TS21_9AGAR</name>
<comment type="caution">
    <text evidence="2">The sequence shown here is derived from an EMBL/GenBank/DDBJ whole genome shotgun (WGS) entry which is preliminary data.</text>
</comment>
<feature type="compositionally biased region" description="Pro residues" evidence="1">
    <location>
        <begin position="305"/>
        <end position="315"/>
    </location>
</feature>
<evidence type="ECO:0000256" key="1">
    <source>
        <dbReference type="SAM" id="MobiDB-lite"/>
    </source>
</evidence>
<feature type="compositionally biased region" description="Pro residues" evidence="1">
    <location>
        <begin position="335"/>
        <end position="367"/>
    </location>
</feature>
<feature type="compositionally biased region" description="Acidic residues" evidence="1">
    <location>
        <begin position="34"/>
        <end position="43"/>
    </location>
</feature>
<feature type="region of interest" description="Disordered" evidence="1">
    <location>
        <begin position="34"/>
        <end position="53"/>
    </location>
</feature>
<dbReference type="AlphaFoldDB" id="A0AAD6TS21"/>
<gene>
    <name evidence="2" type="ORF">B0H15DRAFT_934426</name>
</gene>
<keyword evidence="3" id="KW-1185">Reference proteome</keyword>
<evidence type="ECO:0000313" key="3">
    <source>
        <dbReference type="Proteomes" id="UP001222325"/>
    </source>
</evidence>
<accession>A0AAD6TS21</accession>